<reference evidence="1" key="2">
    <citation type="journal article" date="2015" name="Fish Shellfish Immunol.">
        <title>Early steps in the European eel (Anguilla anguilla)-Vibrio vulnificus interaction in the gills: Role of the RtxA13 toxin.</title>
        <authorList>
            <person name="Callol A."/>
            <person name="Pajuelo D."/>
            <person name="Ebbesson L."/>
            <person name="Teles M."/>
            <person name="MacKenzie S."/>
            <person name="Amaro C."/>
        </authorList>
    </citation>
    <scope>NUCLEOTIDE SEQUENCE</scope>
</reference>
<reference evidence="1" key="1">
    <citation type="submission" date="2014-11" db="EMBL/GenBank/DDBJ databases">
        <authorList>
            <person name="Amaro Gonzalez C."/>
        </authorList>
    </citation>
    <scope>NUCLEOTIDE SEQUENCE</scope>
</reference>
<dbReference type="AlphaFoldDB" id="A0A0E9R2D5"/>
<name>A0A0E9R2D5_ANGAN</name>
<organism evidence="1">
    <name type="scientific">Anguilla anguilla</name>
    <name type="common">European freshwater eel</name>
    <name type="synonym">Muraena anguilla</name>
    <dbReference type="NCBI Taxonomy" id="7936"/>
    <lineage>
        <taxon>Eukaryota</taxon>
        <taxon>Metazoa</taxon>
        <taxon>Chordata</taxon>
        <taxon>Craniata</taxon>
        <taxon>Vertebrata</taxon>
        <taxon>Euteleostomi</taxon>
        <taxon>Actinopterygii</taxon>
        <taxon>Neopterygii</taxon>
        <taxon>Teleostei</taxon>
        <taxon>Anguilliformes</taxon>
        <taxon>Anguillidae</taxon>
        <taxon>Anguilla</taxon>
    </lineage>
</organism>
<evidence type="ECO:0000313" key="1">
    <source>
        <dbReference type="EMBL" id="JAH22912.1"/>
    </source>
</evidence>
<sequence length="59" mass="6429">MTALSSANYSSGCARLSCKGQFYVLYISNCDHPLPFQWNLKCPLIAFQNSEVSVLLAAG</sequence>
<proteinExistence type="predicted"/>
<protein>
    <submittedName>
        <fullName evidence="1">Uncharacterized protein</fullName>
    </submittedName>
</protein>
<dbReference type="EMBL" id="GBXM01085665">
    <property type="protein sequence ID" value="JAH22912.1"/>
    <property type="molecule type" value="Transcribed_RNA"/>
</dbReference>
<accession>A0A0E9R2D5</accession>